<gene>
    <name evidence="3" type="ORF">N0B48_15610</name>
</gene>
<keyword evidence="4" id="KW-1185">Reference proteome</keyword>
<dbReference type="RefSeq" id="WP_259839717.1">
    <property type="nucleotide sequence ID" value="NZ_JAOAMU010000005.1"/>
</dbReference>
<feature type="compositionally biased region" description="Low complexity" evidence="1">
    <location>
        <begin position="367"/>
        <end position="396"/>
    </location>
</feature>
<evidence type="ECO:0000313" key="3">
    <source>
        <dbReference type="EMBL" id="MCT2563321.1"/>
    </source>
</evidence>
<dbReference type="EMBL" id="JAOAMU010000005">
    <property type="protein sequence ID" value="MCT2563321.1"/>
    <property type="molecule type" value="Genomic_DNA"/>
</dbReference>
<evidence type="ECO:0000256" key="1">
    <source>
        <dbReference type="SAM" id="MobiDB-lite"/>
    </source>
</evidence>
<feature type="domain" description="PSP1 C-terminal" evidence="2">
    <location>
        <begin position="117"/>
        <end position="202"/>
    </location>
</feature>
<feature type="region of interest" description="Disordered" evidence="1">
    <location>
        <begin position="332"/>
        <end position="480"/>
    </location>
</feature>
<organism evidence="3 4">
    <name type="scientific">Chryseobacterium herbae</name>
    <dbReference type="NCBI Taxonomy" id="2976476"/>
    <lineage>
        <taxon>Bacteria</taxon>
        <taxon>Pseudomonadati</taxon>
        <taxon>Bacteroidota</taxon>
        <taxon>Flavobacteriia</taxon>
        <taxon>Flavobacteriales</taxon>
        <taxon>Weeksellaceae</taxon>
        <taxon>Chryseobacterium group</taxon>
        <taxon>Chryseobacterium</taxon>
    </lineage>
</organism>
<comment type="caution">
    <text evidence="3">The sequence shown here is derived from an EMBL/GenBank/DDBJ whole genome shotgun (WGS) entry which is preliminary data.</text>
</comment>
<dbReference type="PANTHER" id="PTHR43830">
    <property type="entry name" value="PROTEIN PSP1"/>
    <property type="match status" value="1"/>
</dbReference>
<evidence type="ECO:0000313" key="4">
    <source>
        <dbReference type="Proteomes" id="UP001525566"/>
    </source>
</evidence>
<feature type="compositionally biased region" description="Basic and acidic residues" evidence="1">
    <location>
        <begin position="400"/>
        <end position="418"/>
    </location>
</feature>
<feature type="compositionally biased region" description="Basic and acidic residues" evidence="1">
    <location>
        <begin position="332"/>
        <end position="341"/>
    </location>
</feature>
<name>A0ABT2IXV1_9FLAO</name>
<reference evidence="3 4" key="1">
    <citation type="submission" date="2022-09" db="EMBL/GenBank/DDBJ databases">
        <title>Chryseobacterium oleae sp.nov., isolated from the inter-root soil of Pyrola calliantha H. Andr. in Tibet.</title>
        <authorList>
            <person name="Li Z."/>
        </authorList>
    </citation>
    <scope>NUCLEOTIDE SEQUENCE [LARGE SCALE GENOMIC DNA]</scope>
    <source>
        <strain evidence="4">pc1-10</strain>
    </source>
</reference>
<feature type="compositionally biased region" description="Polar residues" evidence="1">
    <location>
        <begin position="419"/>
        <end position="428"/>
    </location>
</feature>
<dbReference type="PANTHER" id="PTHR43830:SF3">
    <property type="entry name" value="PROTEIN PSP1"/>
    <property type="match status" value="1"/>
</dbReference>
<dbReference type="Pfam" id="PF04468">
    <property type="entry name" value="PSP1"/>
    <property type="match status" value="1"/>
</dbReference>
<feature type="compositionally biased region" description="Basic and acidic residues" evidence="1">
    <location>
        <begin position="446"/>
        <end position="460"/>
    </location>
</feature>
<sequence>MSCGCKTSGDSAHSCGPKKTANGCESVNTCGNSYKLSVFDWLSNITNPASNRCDLVEVRFKNDRKSFYKNVNNIPLHIGSVVTVESSPGHDVGVVSLTGELVKIQMKKKKFPEESILKIYRQANQKDLEVWQEARKKEDAVKLEARKIAHRIGLEMKVTDVEYQGDSSKITFYYTADNRVDFRQLIKEFAGAFRTKIDMKQIGFRQEAAKVGGIGSCGRELCCSTWLTDFRSVNTNVARYQQLSINPQKLAGQCGKLKCCLNYELDSYLDALSHFPSSSTTLDTEKGRAFCIKIDVFKKKMWFAYVDSSMAWYDFDIDLVKKLIAKNKKGERTPPLEDLKQPDTPAPSIDLIQENNMDRFEKKNRGNNRNRSQNQNQSRPNNNGQNQGGQQAQGQGPKKGRPERPERSERPDRPERTENPNANSNSGNQPRPQQKPQPKPQQPKAQAEKTDASSDPDKKQQSPNKKNFKKKYPPKKDKNA</sequence>
<evidence type="ECO:0000259" key="2">
    <source>
        <dbReference type="PROSITE" id="PS51411"/>
    </source>
</evidence>
<dbReference type="InterPro" id="IPR047767">
    <property type="entry name" value="PSP1-like"/>
</dbReference>
<proteinExistence type="predicted"/>
<dbReference type="NCBIfam" id="NF041131">
    <property type="entry name" value="RicT_YaaT_fam"/>
    <property type="match status" value="1"/>
</dbReference>
<dbReference type="Proteomes" id="UP001525566">
    <property type="component" value="Unassembled WGS sequence"/>
</dbReference>
<dbReference type="PROSITE" id="PS51411">
    <property type="entry name" value="PSP1_C"/>
    <property type="match status" value="1"/>
</dbReference>
<accession>A0ABT2IXV1</accession>
<dbReference type="InterPro" id="IPR007557">
    <property type="entry name" value="PSP1_C"/>
</dbReference>
<protein>
    <recommendedName>
        <fullName evidence="2">PSP1 C-terminal domain-containing protein</fullName>
    </recommendedName>
</protein>